<comment type="caution">
    <text evidence="1">The sequence shown here is derived from an EMBL/GenBank/DDBJ whole genome shotgun (WGS) entry which is preliminary data.</text>
</comment>
<dbReference type="EMBL" id="QXWK01000023">
    <property type="protein sequence ID" value="NBH62359.1"/>
    <property type="molecule type" value="Genomic_DNA"/>
</dbReference>
<reference evidence="1 2" key="1">
    <citation type="submission" date="2018-08" db="EMBL/GenBank/DDBJ databases">
        <title>Murine metabolic-syndrome-specific gut microbial biobank.</title>
        <authorList>
            <person name="Liu C."/>
        </authorList>
    </citation>
    <scope>NUCLEOTIDE SEQUENCE [LARGE SCALE GENOMIC DNA]</scope>
    <source>
        <strain evidence="1 2">28</strain>
    </source>
</reference>
<keyword evidence="2" id="KW-1185">Reference proteome</keyword>
<name>A0A845QKG5_9FIRM</name>
<dbReference type="Proteomes" id="UP000446866">
    <property type="component" value="Unassembled WGS sequence"/>
</dbReference>
<dbReference type="RefSeq" id="WP_160202646.1">
    <property type="nucleotide sequence ID" value="NZ_QXWK01000023.1"/>
</dbReference>
<proteinExistence type="predicted"/>
<dbReference type="AlphaFoldDB" id="A0A845QKG5"/>
<organism evidence="1 2">
    <name type="scientific">Anaerotruncus colihominis</name>
    <dbReference type="NCBI Taxonomy" id="169435"/>
    <lineage>
        <taxon>Bacteria</taxon>
        <taxon>Bacillati</taxon>
        <taxon>Bacillota</taxon>
        <taxon>Clostridia</taxon>
        <taxon>Eubacteriales</taxon>
        <taxon>Oscillospiraceae</taxon>
        <taxon>Anaerotruncus</taxon>
    </lineage>
</organism>
<evidence type="ECO:0000313" key="1">
    <source>
        <dbReference type="EMBL" id="NBH62359.1"/>
    </source>
</evidence>
<accession>A0A845QKG5</accession>
<evidence type="ECO:0000313" key="2">
    <source>
        <dbReference type="Proteomes" id="UP000446866"/>
    </source>
</evidence>
<protein>
    <submittedName>
        <fullName evidence="1">Uncharacterized protein</fullName>
    </submittedName>
</protein>
<gene>
    <name evidence="1" type="ORF">D0435_11930</name>
</gene>
<sequence length="177" mass="20463">MDKEELFALLDIEAGAEFEYFENFADFVEHEGLIDSDAVYELITDVDMKTFAELCESYFYETLENVPGDQIDLYNLLENVKRVLVGLSEAVRKGEDNAELNLADEFNRFRLWYSSESEVEVRKVPSGETSFVPVRDALADARLEKLNGEEYLYDFSNALSYEIEEFMMTYADLAEEN</sequence>